<feature type="region of interest" description="Disordered" evidence="1">
    <location>
        <begin position="29"/>
        <end position="52"/>
    </location>
</feature>
<evidence type="ECO:0000313" key="2">
    <source>
        <dbReference type="EMBL" id="KAJ2670704.1"/>
    </source>
</evidence>
<protein>
    <submittedName>
        <fullName evidence="2">Uncharacterized protein</fullName>
    </submittedName>
</protein>
<feature type="compositionally biased region" description="Polar residues" evidence="1">
    <location>
        <begin position="7"/>
        <end position="19"/>
    </location>
</feature>
<dbReference type="AlphaFoldDB" id="A0A9W8G224"/>
<accession>A0A9W8G224</accession>
<dbReference type="Proteomes" id="UP001151518">
    <property type="component" value="Unassembled WGS sequence"/>
</dbReference>
<feature type="region of interest" description="Disordered" evidence="1">
    <location>
        <begin position="1"/>
        <end position="20"/>
    </location>
</feature>
<feature type="region of interest" description="Disordered" evidence="1">
    <location>
        <begin position="403"/>
        <end position="455"/>
    </location>
</feature>
<comment type="caution">
    <text evidence="2">The sequence shown here is derived from an EMBL/GenBank/DDBJ whole genome shotgun (WGS) entry which is preliminary data.</text>
</comment>
<reference evidence="2" key="1">
    <citation type="submission" date="2022-07" db="EMBL/GenBank/DDBJ databases">
        <title>Phylogenomic reconstructions and comparative analyses of Kickxellomycotina fungi.</title>
        <authorList>
            <person name="Reynolds N.K."/>
            <person name="Stajich J.E."/>
            <person name="Barry K."/>
            <person name="Grigoriev I.V."/>
            <person name="Crous P."/>
            <person name="Smith M.E."/>
        </authorList>
    </citation>
    <scope>NUCLEOTIDE SEQUENCE</scope>
    <source>
        <strain evidence="2">NRRL 3115</strain>
    </source>
</reference>
<name>A0A9W8G224_9FUNG</name>
<proteinExistence type="predicted"/>
<evidence type="ECO:0000313" key="3">
    <source>
        <dbReference type="Proteomes" id="UP001151518"/>
    </source>
</evidence>
<dbReference type="EMBL" id="JANBTW010000118">
    <property type="protein sequence ID" value="KAJ2670704.1"/>
    <property type="molecule type" value="Genomic_DNA"/>
</dbReference>
<gene>
    <name evidence="2" type="ORF">GGI25_005756</name>
</gene>
<sequence length="632" mass="71488">MRISANMDITSTSDMQTEQPLPDVDMLEEDESCPRNCEPEDSHMRSTVSSGWQNSRLHAEDSIFIHMRTLMGIDLPESTHREKLLEAPSKPGNEPRKKQTEAKAKGQHAACHEGAGVHVVKYSLQSVGWRKEYDERLQALVRTTHELTACTFQLIRWIFVHELEEDSLFDSGGFLDQNFFSEVFQHLTGREEWPNVAKKTKRWRDLIKRHLPDYMAVTGIEPIALRALGQAIGYEATKIKTAYLNNIKMRSGQHLRCAINVLLNTRAEKKAPRKEMAGRLKNEFLRECEARIWLLAKQVKEAIRHRHPATSKLGPKAQRIVEELKPILGACSANYEFAEDSIYCDAKNSLQRYLKAAKDSDETSWNKMLGLGCKAVRLQKGKRSWDAIQTDDVSVSIINMTGDAKKKGGHRRRKKVDSKDAPAVDGNAEGSPEQSKAGAAEFKSGQGKQRKAGGSDDCHFINEVSKSGLAAASGKCVLIDPGRHDLLFCMHKSDMLENLQAHRYIQNQKAGETRSTHFRSIRAKLKDRHAKGDIQGTEEKLAQVANRTVDSVKYQCYVGTWAEMTAHTSSKHQIHKKRLAASKARDHPLHWKLQLSAYINQQRADARLAKNLWPKFRQDAVLVMDNWSAPMN</sequence>
<evidence type="ECO:0000256" key="1">
    <source>
        <dbReference type="SAM" id="MobiDB-lite"/>
    </source>
</evidence>
<organism evidence="2 3">
    <name type="scientific">Coemansia spiralis</name>
    <dbReference type="NCBI Taxonomy" id="417178"/>
    <lineage>
        <taxon>Eukaryota</taxon>
        <taxon>Fungi</taxon>
        <taxon>Fungi incertae sedis</taxon>
        <taxon>Zoopagomycota</taxon>
        <taxon>Kickxellomycotina</taxon>
        <taxon>Kickxellomycetes</taxon>
        <taxon>Kickxellales</taxon>
        <taxon>Kickxellaceae</taxon>
        <taxon>Coemansia</taxon>
    </lineage>
</organism>
<feature type="compositionally biased region" description="Basic residues" evidence="1">
    <location>
        <begin position="407"/>
        <end position="416"/>
    </location>
</feature>
<dbReference type="OrthoDB" id="5556225at2759"/>